<dbReference type="Pfam" id="PF07735">
    <property type="entry name" value="FBA_2"/>
    <property type="match status" value="1"/>
</dbReference>
<dbReference type="AlphaFoldDB" id="A0A8R1DJZ8"/>
<keyword evidence="3" id="KW-1185">Reference proteome</keyword>
<accession>A0A8R1DJZ8</accession>
<evidence type="ECO:0000313" key="2">
    <source>
        <dbReference type="EnsemblMetazoa" id="CJA04043.1"/>
    </source>
</evidence>
<evidence type="ECO:0000259" key="1">
    <source>
        <dbReference type="Pfam" id="PF07735"/>
    </source>
</evidence>
<reference evidence="2" key="2">
    <citation type="submission" date="2022-06" db="UniProtKB">
        <authorList>
            <consortium name="EnsemblMetazoa"/>
        </authorList>
    </citation>
    <scope>IDENTIFICATION</scope>
    <source>
        <strain evidence="2">DF5081</strain>
    </source>
</reference>
<dbReference type="PANTHER" id="PTHR21503">
    <property type="entry name" value="F-BOX-CONTAINING HYPOTHETICAL PROTEIN C.ELEGANS"/>
    <property type="match status" value="1"/>
</dbReference>
<name>A0A8R1DJZ8_CAEJA</name>
<reference evidence="3" key="1">
    <citation type="submission" date="2010-08" db="EMBL/GenBank/DDBJ databases">
        <authorList>
            <consortium name="Caenorhabditis japonica Sequencing Consortium"/>
            <person name="Wilson R.K."/>
        </authorList>
    </citation>
    <scope>NUCLEOTIDE SEQUENCE [LARGE SCALE GENOMIC DNA]</scope>
    <source>
        <strain evidence="3">DF5081</strain>
    </source>
</reference>
<organism evidence="2 3">
    <name type="scientific">Caenorhabditis japonica</name>
    <dbReference type="NCBI Taxonomy" id="281687"/>
    <lineage>
        <taxon>Eukaryota</taxon>
        <taxon>Metazoa</taxon>
        <taxon>Ecdysozoa</taxon>
        <taxon>Nematoda</taxon>
        <taxon>Chromadorea</taxon>
        <taxon>Rhabditida</taxon>
        <taxon>Rhabditina</taxon>
        <taxon>Rhabditomorpha</taxon>
        <taxon>Rhabditoidea</taxon>
        <taxon>Rhabditidae</taxon>
        <taxon>Peloderinae</taxon>
        <taxon>Caenorhabditis</taxon>
    </lineage>
</organism>
<evidence type="ECO:0000313" key="3">
    <source>
        <dbReference type="Proteomes" id="UP000005237"/>
    </source>
</evidence>
<sequence>MPMIQFLKLPFVPFKKVVQNLSITQIIELSSTSTRASKRMAQINHSIIMLEVKLEDDCGKVLCTSASKNTCTWRFEKKDETTILNSLLTLNGENVRVNRYLQWVSPDEESAEFETEDHYMATKILSAHLEKLFNIVLSIATLKTDHVETFNTKYFDPFYQNCPCHIIRSKCFTAHHLNSLNCVEVNVIERSIRKQDINAFIRLWKNGNFPALKILHVQCLIDNDDAQLSELDVMDTEHWPLLQRDENGQRTIYKQGYCVQNVHGDLARVAVFRDFILMRVGPK</sequence>
<dbReference type="PANTHER" id="PTHR21503:SF8">
    <property type="entry name" value="F-BOX ASSOCIATED DOMAIN-CONTAINING PROTEIN-RELATED"/>
    <property type="match status" value="1"/>
</dbReference>
<feature type="domain" description="Sdz-33 F-box" evidence="1">
    <location>
        <begin position="159"/>
        <end position="217"/>
    </location>
</feature>
<dbReference type="Proteomes" id="UP000005237">
    <property type="component" value="Unassembled WGS sequence"/>
</dbReference>
<protein>
    <submittedName>
        <fullName evidence="2">FBA_2 domain-containing protein</fullName>
    </submittedName>
</protein>
<proteinExistence type="predicted"/>
<dbReference type="EnsemblMetazoa" id="CJA04043.1">
    <property type="protein sequence ID" value="CJA04043.1"/>
    <property type="gene ID" value="WBGene00123247"/>
</dbReference>
<dbReference type="InterPro" id="IPR012885">
    <property type="entry name" value="F-box_Sdz-33"/>
</dbReference>